<dbReference type="PROSITE" id="PS51898">
    <property type="entry name" value="TYR_RECOMBINASE"/>
    <property type="match status" value="1"/>
</dbReference>
<proteinExistence type="inferred from homology"/>
<evidence type="ECO:0000259" key="5">
    <source>
        <dbReference type="PROSITE" id="PS51898"/>
    </source>
</evidence>
<protein>
    <submittedName>
        <fullName evidence="6">Site-specific recombinase XerD</fullName>
    </submittedName>
</protein>
<dbReference type="EMBL" id="FMZR01000037">
    <property type="protein sequence ID" value="SDE76951.1"/>
    <property type="molecule type" value="Genomic_DNA"/>
</dbReference>
<dbReference type="Pfam" id="PF14657">
    <property type="entry name" value="Arm-DNA-bind_4"/>
    <property type="match status" value="1"/>
</dbReference>
<feature type="domain" description="Tyr recombinase" evidence="5">
    <location>
        <begin position="169"/>
        <end position="365"/>
    </location>
</feature>
<dbReference type="Gene3D" id="1.10.150.130">
    <property type="match status" value="1"/>
</dbReference>
<accession>A0A1G7FLY6</accession>
<dbReference type="SUPFAM" id="SSF56349">
    <property type="entry name" value="DNA breaking-rejoining enzymes"/>
    <property type="match status" value="1"/>
</dbReference>
<dbReference type="Gene3D" id="1.10.443.10">
    <property type="entry name" value="Intergrase catalytic core"/>
    <property type="match status" value="1"/>
</dbReference>
<organism evidence="6 7">
    <name type="scientific">Bacillus wiedmannii</name>
    <dbReference type="NCBI Taxonomy" id="1890302"/>
    <lineage>
        <taxon>Bacteria</taxon>
        <taxon>Bacillati</taxon>
        <taxon>Bacillota</taxon>
        <taxon>Bacilli</taxon>
        <taxon>Bacillales</taxon>
        <taxon>Bacillaceae</taxon>
        <taxon>Bacillus</taxon>
        <taxon>Bacillus cereus group</taxon>
    </lineage>
</organism>
<dbReference type="PANTHER" id="PTHR30349:SF64">
    <property type="entry name" value="PROPHAGE INTEGRASE INTD-RELATED"/>
    <property type="match status" value="1"/>
</dbReference>
<dbReference type="Pfam" id="PF00589">
    <property type="entry name" value="Phage_integrase"/>
    <property type="match status" value="1"/>
</dbReference>
<dbReference type="InterPro" id="IPR002104">
    <property type="entry name" value="Integrase_catalytic"/>
</dbReference>
<evidence type="ECO:0000313" key="6">
    <source>
        <dbReference type="EMBL" id="SDE76951.1"/>
    </source>
</evidence>
<dbReference type="RefSeq" id="WP_074651719.1">
    <property type="nucleotide sequence ID" value="NZ_FMZR01000037.1"/>
</dbReference>
<evidence type="ECO:0000256" key="1">
    <source>
        <dbReference type="ARBA" id="ARBA00008857"/>
    </source>
</evidence>
<dbReference type="InterPro" id="IPR028259">
    <property type="entry name" value="AP2-like_int_N"/>
</dbReference>
<dbReference type="GO" id="GO:0003677">
    <property type="term" value="F:DNA binding"/>
    <property type="evidence" value="ECO:0007669"/>
    <property type="project" value="UniProtKB-KW"/>
</dbReference>
<dbReference type="GO" id="GO:0015074">
    <property type="term" value="P:DNA integration"/>
    <property type="evidence" value="ECO:0007669"/>
    <property type="project" value="UniProtKB-KW"/>
</dbReference>
<dbReference type="Proteomes" id="UP000183507">
    <property type="component" value="Unassembled WGS sequence"/>
</dbReference>
<gene>
    <name evidence="6" type="ORF">SAMN04487767_13718</name>
</gene>
<dbReference type="GO" id="GO:0006310">
    <property type="term" value="P:DNA recombination"/>
    <property type="evidence" value="ECO:0007669"/>
    <property type="project" value="UniProtKB-KW"/>
</dbReference>
<keyword evidence="4" id="KW-0233">DNA recombination</keyword>
<evidence type="ECO:0000256" key="2">
    <source>
        <dbReference type="ARBA" id="ARBA00022908"/>
    </source>
</evidence>
<evidence type="ECO:0000256" key="3">
    <source>
        <dbReference type="ARBA" id="ARBA00023125"/>
    </source>
</evidence>
<name>A0A1G7FLY6_9BACI</name>
<dbReference type="AlphaFoldDB" id="A0A1G7FLY6"/>
<dbReference type="InterPro" id="IPR004107">
    <property type="entry name" value="Integrase_SAM-like_N"/>
</dbReference>
<dbReference type="Pfam" id="PF14659">
    <property type="entry name" value="Phage_int_SAM_3"/>
    <property type="match status" value="1"/>
</dbReference>
<keyword evidence="3" id="KW-0238">DNA-binding</keyword>
<reference evidence="7" key="1">
    <citation type="submission" date="2016-10" db="EMBL/GenBank/DDBJ databases">
        <authorList>
            <person name="Varghese N."/>
        </authorList>
    </citation>
    <scope>NUCLEOTIDE SEQUENCE [LARGE SCALE GENOMIC DNA]</scope>
    <source>
        <strain evidence="7">KPR-7A</strain>
    </source>
</reference>
<dbReference type="CDD" id="cd01189">
    <property type="entry name" value="INT_ICEBs1_C_like"/>
    <property type="match status" value="1"/>
</dbReference>
<dbReference type="InterPro" id="IPR050090">
    <property type="entry name" value="Tyrosine_recombinase_XerCD"/>
</dbReference>
<sequence length="394" mass="45786">MAKLSGIYKDKKTSKWYYSVSLGFDKVTGKRIRKVRRGFNTQKEAYEAKTEELKNAQDMGRIANSGLDYASYMEDLFLPDYKSHVQSTTYEARLSVFKKMIKHFGKKKIDSISNIDIQVWKNSLTADFSQNYARMIYGLFSQTLEKAVNLGMIKMNRAIQVGTIKKEKVKVEFWTKEEFQKVLSTFNLDDYYEHYSFIIIWLYFMTGLRVNEATALRWKQDINLDNRTLTVNHSLRLKNSNDWKLGPTKTKAGMRTIALDNDTVEFLRTWKARQDEFGKIDFVFSYDGRPTWKSTISRIIKRHAKLAGIKAIQAKGLRHSHASFLINEHNANPLVIKDRLGHEDIKTTLSTYSHLYPNVNFEIAKNMSGSIIFTPSKEKKTKFQGNQSFKFKGN</sequence>
<dbReference type="InterPro" id="IPR010998">
    <property type="entry name" value="Integrase_recombinase_N"/>
</dbReference>
<dbReference type="PANTHER" id="PTHR30349">
    <property type="entry name" value="PHAGE INTEGRASE-RELATED"/>
    <property type="match status" value="1"/>
</dbReference>
<dbReference type="InterPro" id="IPR013762">
    <property type="entry name" value="Integrase-like_cat_sf"/>
</dbReference>
<evidence type="ECO:0000256" key="4">
    <source>
        <dbReference type="ARBA" id="ARBA00023172"/>
    </source>
</evidence>
<evidence type="ECO:0000313" key="7">
    <source>
        <dbReference type="Proteomes" id="UP000183507"/>
    </source>
</evidence>
<keyword evidence="2" id="KW-0229">DNA integration</keyword>
<dbReference type="InterPro" id="IPR011010">
    <property type="entry name" value="DNA_brk_join_enz"/>
</dbReference>
<comment type="similarity">
    <text evidence="1">Belongs to the 'phage' integrase family.</text>
</comment>